<feature type="compositionally biased region" description="Basic and acidic residues" evidence="1">
    <location>
        <begin position="643"/>
        <end position="661"/>
    </location>
</feature>
<feature type="compositionally biased region" description="Polar residues" evidence="1">
    <location>
        <begin position="469"/>
        <end position="512"/>
    </location>
</feature>
<feature type="region of interest" description="Disordered" evidence="1">
    <location>
        <begin position="305"/>
        <end position="513"/>
    </location>
</feature>
<comment type="caution">
    <text evidence="2">The sequence shown here is derived from an EMBL/GenBank/DDBJ whole genome shotgun (WGS) entry which is preliminary data.</text>
</comment>
<feature type="region of interest" description="Disordered" evidence="1">
    <location>
        <begin position="123"/>
        <end position="218"/>
    </location>
</feature>
<evidence type="ECO:0000313" key="3">
    <source>
        <dbReference type="Proteomes" id="UP000093000"/>
    </source>
</evidence>
<feature type="compositionally biased region" description="Polar residues" evidence="1">
    <location>
        <begin position="451"/>
        <end position="461"/>
    </location>
</feature>
<dbReference type="OrthoDB" id="2289893at2759"/>
<dbReference type="STRING" id="101091.A0A1C7NA31"/>
<name>A0A1C7NA31_9FUNG</name>
<dbReference type="AlphaFoldDB" id="A0A1C7NA31"/>
<feature type="compositionally biased region" description="Basic and acidic residues" evidence="1">
    <location>
        <begin position="690"/>
        <end position="710"/>
    </location>
</feature>
<feature type="compositionally biased region" description="Polar residues" evidence="1">
    <location>
        <begin position="596"/>
        <end position="612"/>
    </location>
</feature>
<organism evidence="2 3">
    <name type="scientific">Choanephora cucurbitarum</name>
    <dbReference type="NCBI Taxonomy" id="101091"/>
    <lineage>
        <taxon>Eukaryota</taxon>
        <taxon>Fungi</taxon>
        <taxon>Fungi incertae sedis</taxon>
        <taxon>Mucoromycota</taxon>
        <taxon>Mucoromycotina</taxon>
        <taxon>Mucoromycetes</taxon>
        <taxon>Mucorales</taxon>
        <taxon>Mucorineae</taxon>
        <taxon>Choanephoraceae</taxon>
        <taxon>Choanephoroideae</taxon>
        <taxon>Choanephora</taxon>
    </lineage>
</organism>
<feature type="compositionally biased region" description="Polar residues" evidence="1">
    <location>
        <begin position="202"/>
        <end position="218"/>
    </location>
</feature>
<feature type="compositionally biased region" description="Polar residues" evidence="1">
    <location>
        <begin position="358"/>
        <end position="371"/>
    </location>
</feature>
<proteinExistence type="predicted"/>
<dbReference type="EMBL" id="LUGH01000339">
    <property type="protein sequence ID" value="OBZ85992.1"/>
    <property type="molecule type" value="Genomic_DNA"/>
</dbReference>
<feature type="compositionally biased region" description="Low complexity" evidence="1">
    <location>
        <begin position="326"/>
        <end position="340"/>
    </location>
</feature>
<feature type="compositionally biased region" description="Polar residues" evidence="1">
    <location>
        <begin position="726"/>
        <end position="738"/>
    </location>
</feature>
<accession>A0A1C7NA31</accession>
<evidence type="ECO:0000256" key="1">
    <source>
        <dbReference type="SAM" id="MobiDB-lite"/>
    </source>
</evidence>
<feature type="non-terminal residue" evidence="2">
    <location>
        <position position="745"/>
    </location>
</feature>
<feature type="compositionally biased region" description="Low complexity" evidence="1">
    <location>
        <begin position="179"/>
        <end position="192"/>
    </location>
</feature>
<gene>
    <name evidence="2" type="ORF">A0J61_05958</name>
</gene>
<protein>
    <submittedName>
        <fullName evidence="2">Uncharacterized protein</fullName>
    </submittedName>
</protein>
<reference evidence="2 3" key="1">
    <citation type="submission" date="2016-03" db="EMBL/GenBank/DDBJ databases">
        <title>Choanephora cucurbitarum.</title>
        <authorList>
            <person name="Min B."/>
            <person name="Park H."/>
            <person name="Park J.-H."/>
            <person name="Shin H.-D."/>
            <person name="Choi I.-G."/>
        </authorList>
    </citation>
    <scope>NUCLEOTIDE SEQUENCE [LARGE SCALE GENOMIC DNA]</scope>
    <source>
        <strain evidence="2 3">KUS-F28377</strain>
    </source>
</reference>
<feature type="region of interest" description="Disordered" evidence="1">
    <location>
        <begin position="527"/>
        <end position="546"/>
    </location>
</feature>
<dbReference type="Proteomes" id="UP000093000">
    <property type="component" value="Unassembled WGS sequence"/>
</dbReference>
<feature type="region of interest" description="Disordered" evidence="1">
    <location>
        <begin position="252"/>
        <end position="293"/>
    </location>
</feature>
<feature type="compositionally biased region" description="Polar residues" evidence="1">
    <location>
        <begin position="662"/>
        <end position="685"/>
    </location>
</feature>
<feature type="compositionally biased region" description="Polar residues" evidence="1">
    <location>
        <begin position="24"/>
        <end position="38"/>
    </location>
</feature>
<evidence type="ECO:0000313" key="2">
    <source>
        <dbReference type="EMBL" id="OBZ85992.1"/>
    </source>
</evidence>
<feature type="region of interest" description="Disordered" evidence="1">
    <location>
        <begin position="20"/>
        <end position="39"/>
    </location>
</feature>
<dbReference type="InParanoid" id="A0A1C7NA31"/>
<feature type="compositionally biased region" description="Polar residues" evidence="1">
    <location>
        <begin position="137"/>
        <end position="147"/>
    </location>
</feature>
<feature type="compositionally biased region" description="Basic and acidic residues" evidence="1">
    <location>
        <begin position="396"/>
        <end position="409"/>
    </location>
</feature>
<sequence length="745" mass="82085">MSYNNWQQSEKHLPKVFKRLGRSTPHNNAGTDHPSSTAAPVDRGFKIAGHYQNNTGVQYANHHYHYYNHAASHSIPTGPAAHAIPTGPAAHTIPTGPAQRHHHHRHLSSEANHRTNYIKHIHQQDTMPTRDYYSPTPIMSPTTSQHSAYHGHSPTNHKRIPTENVDYHGNNTDSNLPVSPASSASSSPGFSFVKNNDVPKEPSQQPGRSSFSFVRSNAPTPYPPSSPYYLEPIHQMSPASVTPVIPTGPASSTYPSIEVTVPKKKKSASPEKKTQDNENDNGHAENDTPVMNERDRLAKNIQITVSRPSLAAESNTEKDAQPQNITSATTTLDQDTTNSTMFQPINRKVIVKGVENKVNPSTRSSPPCTTEKTQRSRSPPSSRKRHRSTSPGSSSDEEKAPFPRGKADHYVPNYNRRPLPPQFRQERNKKKVQANNGDKKSHDVTPGTHPVSLSKTTNKGKQGTHEPSMPSQPKLLSTSPVHNKASQNQPKETEKNTVPSLQKQNKPSSDASSMAHRIITMNNTIVKPNQRVETTEPKLKTEPVNAGTTSLNALSNKLASAQPTSTLQQKKAEEEAIKTNQNAVCSDAVASEVVSGKSTSSDHNSGSKQTTALPVANHALVKDSTNGAERKRRRVFSDNPSVDIKDSSVKKHKSDEPKELQQDATRFSSKNQLTPSSLKAPNLNQLRAAALEKREEREHQHQLRLRQLDIDDRDDIVMDVTPPSNPSFDPSEQQQTAPSKKKNPE</sequence>
<feature type="region of interest" description="Disordered" evidence="1">
    <location>
        <begin position="595"/>
        <end position="745"/>
    </location>
</feature>
<feature type="compositionally biased region" description="Basic and acidic residues" evidence="1">
    <location>
        <begin position="268"/>
        <end position="293"/>
    </location>
</feature>
<keyword evidence="3" id="KW-1185">Reference proteome</keyword>